<keyword evidence="4" id="KW-1185">Reference proteome</keyword>
<gene>
    <name evidence="3" type="ORF">A3K86_13855</name>
</gene>
<name>A0A178K9N2_9GAMM</name>
<dbReference type="Pfam" id="PF07811">
    <property type="entry name" value="TadE"/>
    <property type="match status" value="1"/>
</dbReference>
<evidence type="ECO:0000256" key="1">
    <source>
        <dbReference type="SAM" id="Phobius"/>
    </source>
</evidence>
<dbReference type="Proteomes" id="UP000078503">
    <property type="component" value="Unassembled WGS sequence"/>
</dbReference>
<sequence>MRKLCIKRQNGVFAIEFALGFVVLFMFTMLIFETCRVTYISAVLDYATAEAARDARVQLSENKEFEKYKNIKCDDLTDEVERSHCHRIQQMGKDQFSQWYYQFISTNAGVLWKIFTSESDYTLKVDAYLDPVHYEKNIKSTNWNKATIAEYTVTYTYKPMMFKWSFLESKITRKLLAVQDTALFREKLKG</sequence>
<evidence type="ECO:0000259" key="2">
    <source>
        <dbReference type="Pfam" id="PF07811"/>
    </source>
</evidence>
<dbReference type="EMBL" id="LVHF01000028">
    <property type="protein sequence ID" value="OAN13655.1"/>
    <property type="molecule type" value="Genomic_DNA"/>
</dbReference>
<dbReference type="InterPro" id="IPR012495">
    <property type="entry name" value="TadE-like_dom"/>
</dbReference>
<keyword evidence="1" id="KW-0472">Membrane</keyword>
<accession>A0A178K9N2</accession>
<dbReference type="RefSeq" id="WP_068332073.1">
    <property type="nucleotide sequence ID" value="NZ_LVHF01000028.1"/>
</dbReference>
<organism evidence="3 4">
    <name type="scientific">Photobacterium jeanii</name>
    <dbReference type="NCBI Taxonomy" id="858640"/>
    <lineage>
        <taxon>Bacteria</taxon>
        <taxon>Pseudomonadati</taxon>
        <taxon>Pseudomonadota</taxon>
        <taxon>Gammaproteobacteria</taxon>
        <taxon>Vibrionales</taxon>
        <taxon>Vibrionaceae</taxon>
        <taxon>Photobacterium</taxon>
    </lineage>
</organism>
<dbReference type="AlphaFoldDB" id="A0A178K9N2"/>
<keyword evidence="1" id="KW-0812">Transmembrane</keyword>
<feature type="domain" description="TadE-like" evidence="2">
    <location>
        <begin position="11"/>
        <end position="53"/>
    </location>
</feature>
<evidence type="ECO:0000313" key="4">
    <source>
        <dbReference type="Proteomes" id="UP000078503"/>
    </source>
</evidence>
<protein>
    <recommendedName>
        <fullName evidence="2">TadE-like domain-containing protein</fullName>
    </recommendedName>
</protein>
<feature type="transmembrane region" description="Helical" evidence="1">
    <location>
        <begin position="12"/>
        <end position="32"/>
    </location>
</feature>
<dbReference type="OrthoDB" id="5817223at2"/>
<evidence type="ECO:0000313" key="3">
    <source>
        <dbReference type="EMBL" id="OAN13655.1"/>
    </source>
</evidence>
<dbReference type="STRING" id="858640.A3K86_13855"/>
<keyword evidence="1" id="KW-1133">Transmembrane helix</keyword>
<proteinExistence type="predicted"/>
<reference evidence="3 4" key="1">
    <citation type="submission" date="2016-03" db="EMBL/GenBank/DDBJ databases">
        <title>Photobacterium proteolyticum sp. nov. a protease producing bacterium isolated from ocean sediments of Laizhou Bay.</title>
        <authorList>
            <person name="Li Y."/>
        </authorList>
    </citation>
    <scope>NUCLEOTIDE SEQUENCE [LARGE SCALE GENOMIC DNA]</scope>
    <source>
        <strain evidence="3 4">R-40508</strain>
    </source>
</reference>
<comment type="caution">
    <text evidence="3">The sequence shown here is derived from an EMBL/GenBank/DDBJ whole genome shotgun (WGS) entry which is preliminary data.</text>
</comment>